<dbReference type="Pfam" id="PF02687">
    <property type="entry name" value="FtsX"/>
    <property type="match status" value="2"/>
</dbReference>
<evidence type="ECO:0000313" key="11">
    <source>
        <dbReference type="EMBL" id="MFC0513605.1"/>
    </source>
</evidence>
<feature type="domain" description="HTH araC/xylS-type" evidence="10">
    <location>
        <begin position="103"/>
        <end position="207"/>
    </location>
</feature>
<feature type="transmembrane region" description="Helical" evidence="9">
    <location>
        <begin position="543"/>
        <end position="568"/>
    </location>
</feature>
<protein>
    <submittedName>
        <fullName evidence="11">ABC transporter permease</fullName>
    </submittedName>
</protein>
<feature type="transmembrane region" description="Helical" evidence="9">
    <location>
        <begin position="985"/>
        <end position="1004"/>
    </location>
</feature>
<evidence type="ECO:0000256" key="7">
    <source>
        <dbReference type="ARBA" id="ARBA00023136"/>
    </source>
</evidence>
<keyword evidence="12" id="KW-1185">Reference proteome</keyword>
<comment type="caution">
    <text evidence="11">The sequence shown here is derived from an EMBL/GenBank/DDBJ whole genome shotgun (WGS) entry which is preliminary data.</text>
</comment>
<reference evidence="11 12" key="1">
    <citation type="submission" date="2024-09" db="EMBL/GenBank/DDBJ databases">
        <authorList>
            <person name="Sun Q."/>
            <person name="Mori K."/>
        </authorList>
    </citation>
    <scope>NUCLEOTIDE SEQUENCE [LARGE SCALE GENOMIC DNA]</scope>
    <source>
        <strain evidence="11 12">NCAIM B.02415</strain>
    </source>
</reference>
<dbReference type="Gene3D" id="1.10.10.60">
    <property type="entry name" value="Homeodomain-like"/>
    <property type="match status" value="1"/>
</dbReference>
<dbReference type="RefSeq" id="WP_377021469.1">
    <property type="nucleotide sequence ID" value="NZ_JBHLTS010000017.1"/>
</dbReference>
<keyword evidence="5" id="KW-0805">Transcription regulation</keyword>
<dbReference type="PROSITE" id="PS01124">
    <property type="entry name" value="HTH_ARAC_FAMILY_2"/>
    <property type="match status" value="1"/>
</dbReference>
<feature type="transmembrane region" description="Helical" evidence="9">
    <location>
        <begin position="637"/>
        <end position="655"/>
    </location>
</feature>
<evidence type="ECO:0000259" key="10">
    <source>
        <dbReference type="PROSITE" id="PS01124"/>
    </source>
</evidence>
<dbReference type="Pfam" id="PF12704">
    <property type="entry name" value="MacB_PCD"/>
    <property type="match status" value="2"/>
</dbReference>
<dbReference type="Proteomes" id="UP001589828">
    <property type="component" value="Unassembled WGS sequence"/>
</dbReference>
<proteinExistence type="predicted"/>
<dbReference type="SMART" id="SM00342">
    <property type="entry name" value="HTH_ARAC"/>
    <property type="match status" value="1"/>
</dbReference>
<dbReference type="InterPro" id="IPR018062">
    <property type="entry name" value="HTH_AraC-typ_CS"/>
</dbReference>
<evidence type="ECO:0000256" key="8">
    <source>
        <dbReference type="ARBA" id="ARBA00023163"/>
    </source>
</evidence>
<gene>
    <name evidence="11" type="ORF">ACFFGT_05310</name>
</gene>
<dbReference type="InterPro" id="IPR050250">
    <property type="entry name" value="Macrolide_Exporter_MacB"/>
</dbReference>
<evidence type="ECO:0000256" key="1">
    <source>
        <dbReference type="ARBA" id="ARBA00004651"/>
    </source>
</evidence>
<evidence type="ECO:0000256" key="2">
    <source>
        <dbReference type="ARBA" id="ARBA00022475"/>
    </source>
</evidence>
<dbReference type="PANTHER" id="PTHR30572:SF18">
    <property type="entry name" value="ABC-TYPE MACROLIDE FAMILY EXPORT SYSTEM PERMEASE COMPONENT 2"/>
    <property type="match status" value="1"/>
</dbReference>
<dbReference type="PROSITE" id="PS00041">
    <property type="entry name" value="HTH_ARAC_FAMILY_1"/>
    <property type="match status" value="1"/>
</dbReference>
<keyword evidence="3 9" id="KW-0812">Transmembrane</keyword>
<evidence type="ECO:0000256" key="5">
    <source>
        <dbReference type="ARBA" id="ARBA00023015"/>
    </source>
</evidence>
<keyword evidence="7 9" id="KW-0472">Membrane</keyword>
<keyword evidence="2" id="KW-1003">Cell membrane</keyword>
<evidence type="ECO:0000313" key="12">
    <source>
        <dbReference type="Proteomes" id="UP001589828"/>
    </source>
</evidence>
<feature type="transmembrane region" description="Helical" evidence="9">
    <location>
        <begin position="933"/>
        <end position="955"/>
    </location>
</feature>
<feature type="transmembrane region" description="Helical" evidence="9">
    <location>
        <begin position="46"/>
        <end position="72"/>
    </location>
</feature>
<dbReference type="EMBL" id="JBHLTS010000017">
    <property type="protein sequence ID" value="MFC0513605.1"/>
    <property type="molecule type" value="Genomic_DNA"/>
</dbReference>
<dbReference type="InterPro" id="IPR018060">
    <property type="entry name" value="HTH_AraC"/>
</dbReference>
<keyword evidence="6" id="KW-0238">DNA-binding</keyword>
<feature type="transmembrane region" description="Helical" evidence="9">
    <location>
        <begin position="1016"/>
        <end position="1037"/>
    </location>
</feature>
<keyword evidence="8" id="KW-0804">Transcription</keyword>
<feature type="transmembrane region" description="Helical" evidence="9">
    <location>
        <begin position="589"/>
        <end position="617"/>
    </location>
</feature>
<name>A0ABV6L3E3_9SPHI</name>
<sequence length="1056" mass="119251">MPTWVILISVIIYLYLSHRKIQDFYSRLRPVLMDRPRFAFRRLERAFVLLGLFCVFALVNDVFWFAVAFVLIGITVEATLKPDIGTQLTMPITDRSDAREKGRRLKETVAANRLYGDAELTLATLAVKLMIHPHDLSRIMNIGLEKNFSDFINEFRVREIVRKMRDPAYDRLTLLGIAYESGFNSQRTFHRVFKEMTGKTPLEYKNSQRKELPIDKLAAQSRIRPVILRSESPSHWAPETLKRNMMIRNYFKTAWRILWRNKIYTSTNVLGLALGICACITIYLISSYELSFDTFHPDKDRIFRVMTTAHFAAGDKDVMSKVPYSSVAAARHELPDIEAISAVSMYYAKIGVPDGNKPIKKFDSSIDGAYYPGTIVAEPQYFKIFNYHWLAGSQQTALNQPYKVVLTLSRARKYFGNVDPGGLLGREIVYDDSLRVQISGIVEDWKKNTDFAFTDFISYSTVQNSFLKKAFADDWNHMSTQAFVKLAPGTSQERVNAGFAAIVKAYAPKNPDIRLTLWLEPITKVHFDADVVENQIRTADLPIVYGMIGTAVFILLLALVNFVNLATAQSIQRTREMGVRKIMGSSKTGIMIQFLIETFLVTFFALIIALLSVNPVLSVFKAFIPPGVSFRLLETNTLLFTLTITLVTCLFAGLYPARTLAAYTPALSLRGTATPGGRHWWLRKGLIVFQFTLSLVFIIGSLVVHQQLRYTRSKAMGFNTDAIVILPTSRKATTKQIDVLAQQLKQIPGVSIVASEQYTPMDGRDGNIALKLNGINGTETRIPELSGDEHYLSLYGMKLLAGRNLLPADSLKEYVINETFLHLLGLHEPQEAIGKMLLYQNKPYPIVGVVANFHEKSFHESIKPVCIVNIPKMQQDLAVKLAVSDKQPAALKLTLAQIEKSWKAMYPGDVFDFRFFDESIALLYEKDYRTAKLINAATFIVIFISCIGLFGLTIFTTKRRTAEIGIRKVLGASVTNITLMLSKDFVILVLAALVVASPVAWYLMDRWLQNFVYRIAISWWMFALSGIVAIVIALMTISFQSVRAAMMNPVKSLRSE</sequence>
<evidence type="ECO:0000256" key="6">
    <source>
        <dbReference type="ARBA" id="ARBA00023125"/>
    </source>
</evidence>
<comment type="subcellular location">
    <subcellularLocation>
        <location evidence="1">Cell membrane</location>
        <topology evidence="1">Multi-pass membrane protein</topology>
    </subcellularLocation>
</comment>
<dbReference type="PANTHER" id="PTHR30572">
    <property type="entry name" value="MEMBRANE COMPONENT OF TRANSPORTER-RELATED"/>
    <property type="match status" value="1"/>
</dbReference>
<keyword evidence="4 9" id="KW-1133">Transmembrane helix</keyword>
<dbReference type="InterPro" id="IPR003838">
    <property type="entry name" value="ABC3_permease_C"/>
</dbReference>
<feature type="transmembrane region" description="Helical" evidence="9">
    <location>
        <begin position="686"/>
        <end position="704"/>
    </location>
</feature>
<accession>A0ABV6L3E3</accession>
<dbReference type="InterPro" id="IPR009057">
    <property type="entry name" value="Homeodomain-like_sf"/>
</dbReference>
<dbReference type="Pfam" id="PF12833">
    <property type="entry name" value="HTH_18"/>
    <property type="match status" value="1"/>
</dbReference>
<evidence type="ECO:0000256" key="4">
    <source>
        <dbReference type="ARBA" id="ARBA00022989"/>
    </source>
</evidence>
<organism evidence="11 12">
    <name type="scientific">Mucilaginibacter angelicae</name>
    <dbReference type="NCBI Taxonomy" id="869718"/>
    <lineage>
        <taxon>Bacteria</taxon>
        <taxon>Pseudomonadati</taxon>
        <taxon>Bacteroidota</taxon>
        <taxon>Sphingobacteriia</taxon>
        <taxon>Sphingobacteriales</taxon>
        <taxon>Sphingobacteriaceae</taxon>
        <taxon>Mucilaginibacter</taxon>
    </lineage>
</organism>
<evidence type="ECO:0000256" key="3">
    <source>
        <dbReference type="ARBA" id="ARBA00022692"/>
    </source>
</evidence>
<feature type="transmembrane region" description="Helical" evidence="9">
    <location>
        <begin position="263"/>
        <end position="285"/>
    </location>
</feature>
<dbReference type="InterPro" id="IPR025857">
    <property type="entry name" value="MacB_PCD"/>
</dbReference>
<dbReference type="SUPFAM" id="SSF46689">
    <property type="entry name" value="Homeodomain-like"/>
    <property type="match status" value="1"/>
</dbReference>
<evidence type="ECO:0000256" key="9">
    <source>
        <dbReference type="SAM" id="Phobius"/>
    </source>
</evidence>